<sequence>MISIDPNTESEKGNYKLLIGSIIPRSVAFVTTLAEDGTLNAAYKREFVIHISDESYIHAINETAANLPPDQSEVELTKLTPIESEAISVPGIQEASIRMECLVDTILPFGGIDAQVLKPVSRLAGNDYALLGAQFSIERPE</sequence>
<name>A0A3Q9RR22_9BACI</name>
<keyword evidence="2" id="KW-0285">Flavoprotein</keyword>
<dbReference type="GO" id="GO:0016646">
    <property type="term" value="F:oxidoreductase activity, acting on the CH-NH group of donors, NAD or NADP as acceptor"/>
    <property type="evidence" value="ECO:0007669"/>
    <property type="project" value="UniProtKB-ARBA"/>
</dbReference>
<reference evidence="6 7" key="1">
    <citation type="submission" date="2018-01" db="EMBL/GenBank/DDBJ databases">
        <title>Bacillus asahii Genome sequencing and assembly.</title>
        <authorList>
            <person name="Jiang H."/>
            <person name="Feng Y."/>
            <person name="Zhao F."/>
            <person name="Lin X."/>
        </authorList>
    </citation>
    <scope>NUCLEOTIDE SEQUENCE [LARGE SCALE GENOMIC DNA]</scope>
    <source>
        <strain evidence="6 7">OM18</strain>
    </source>
</reference>
<gene>
    <name evidence="6" type="ORF">BAOM_3733</name>
</gene>
<organism evidence="6 7">
    <name type="scientific">Peribacillus asahii</name>
    <dbReference type="NCBI Taxonomy" id="228899"/>
    <lineage>
        <taxon>Bacteria</taxon>
        <taxon>Bacillati</taxon>
        <taxon>Bacillota</taxon>
        <taxon>Bacilli</taxon>
        <taxon>Bacillales</taxon>
        <taxon>Bacillaceae</taxon>
        <taxon>Peribacillus</taxon>
    </lineage>
</organism>
<proteinExistence type="inferred from homology"/>
<accession>A0A3Q9RR22</accession>
<evidence type="ECO:0000313" key="7">
    <source>
        <dbReference type="Proteomes" id="UP000283095"/>
    </source>
</evidence>
<protein>
    <submittedName>
        <fullName evidence="6">Nitrilotriacetate monooxygenase</fullName>
    </submittedName>
</protein>
<evidence type="ECO:0000256" key="1">
    <source>
        <dbReference type="ARBA" id="ARBA00001917"/>
    </source>
</evidence>
<dbReference type="InterPro" id="IPR012349">
    <property type="entry name" value="Split_barrel_FMN-bd"/>
</dbReference>
<feature type="domain" description="Flavin reductase like" evidence="5">
    <location>
        <begin position="44"/>
        <end position="112"/>
    </location>
</feature>
<dbReference type="GO" id="GO:0004497">
    <property type="term" value="F:monooxygenase activity"/>
    <property type="evidence" value="ECO:0007669"/>
    <property type="project" value="UniProtKB-KW"/>
</dbReference>
<dbReference type="GO" id="GO:0010181">
    <property type="term" value="F:FMN binding"/>
    <property type="evidence" value="ECO:0007669"/>
    <property type="project" value="InterPro"/>
</dbReference>
<dbReference type="Gene3D" id="2.30.110.10">
    <property type="entry name" value="Electron Transport, Fmn-binding Protein, Chain A"/>
    <property type="match status" value="2"/>
</dbReference>
<comment type="similarity">
    <text evidence="4">Belongs to the flavoredoxin family.</text>
</comment>
<dbReference type="EMBL" id="CP026095">
    <property type="protein sequence ID" value="AZV44342.1"/>
    <property type="molecule type" value="Genomic_DNA"/>
</dbReference>
<keyword evidence="3" id="KW-0288">FMN</keyword>
<dbReference type="InterPro" id="IPR002563">
    <property type="entry name" value="Flavin_Rdtase-like_dom"/>
</dbReference>
<dbReference type="OrthoDB" id="9794638at2"/>
<comment type="cofactor">
    <cofactor evidence="1">
        <name>FMN</name>
        <dbReference type="ChEBI" id="CHEBI:58210"/>
    </cofactor>
</comment>
<dbReference type="PANTHER" id="PTHR33798">
    <property type="entry name" value="FLAVOPROTEIN OXYGENASE"/>
    <property type="match status" value="1"/>
</dbReference>
<dbReference type="KEGG" id="pasa:BAOM_3733"/>
<keyword evidence="6" id="KW-0503">Monooxygenase</keyword>
<dbReference type="PANTHER" id="PTHR33798:SF5">
    <property type="entry name" value="FLAVIN REDUCTASE LIKE DOMAIN-CONTAINING PROTEIN"/>
    <property type="match status" value="1"/>
</dbReference>
<evidence type="ECO:0000256" key="3">
    <source>
        <dbReference type="ARBA" id="ARBA00022643"/>
    </source>
</evidence>
<dbReference type="Pfam" id="PF01613">
    <property type="entry name" value="Flavin_Reduct"/>
    <property type="match status" value="1"/>
</dbReference>
<evidence type="ECO:0000256" key="2">
    <source>
        <dbReference type="ARBA" id="ARBA00022630"/>
    </source>
</evidence>
<dbReference type="RefSeq" id="WP_127761341.1">
    <property type="nucleotide sequence ID" value="NZ_CP026095.1"/>
</dbReference>
<evidence type="ECO:0000313" key="6">
    <source>
        <dbReference type="EMBL" id="AZV44342.1"/>
    </source>
</evidence>
<dbReference type="SUPFAM" id="SSF50475">
    <property type="entry name" value="FMN-binding split barrel"/>
    <property type="match status" value="1"/>
</dbReference>
<evidence type="ECO:0000256" key="4">
    <source>
        <dbReference type="ARBA" id="ARBA00038054"/>
    </source>
</evidence>
<keyword evidence="6" id="KW-0560">Oxidoreductase</keyword>
<dbReference type="AlphaFoldDB" id="A0A3Q9RR22"/>
<dbReference type="Proteomes" id="UP000283095">
    <property type="component" value="Chromosome"/>
</dbReference>
<evidence type="ECO:0000259" key="5">
    <source>
        <dbReference type="Pfam" id="PF01613"/>
    </source>
</evidence>